<protein>
    <submittedName>
        <fullName evidence="3">Helicase/secretion neighborhood TadE-like protein</fullName>
    </submittedName>
</protein>
<keyword evidence="1" id="KW-0812">Transmembrane</keyword>
<keyword evidence="3" id="KW-0347">Helicase</keyword>
<keyword evidence="3" id="KW-0378">Hydrolase</keyword>
<dbReference type="GO" id="GO:0004386">
    <property type="term" value="F:helicase activity"/>
    <property type="evidence" value="ECO:0007669"/>
    <property type="project" value="UniProtKB-KW"/>
</dbReference>
<sequence>MSGTSVPAAEVDDCGAATPLAPALLAALMLVILIGLHLGSVIVARHRAEGAADLAALAAAGRSMAGEAVACERARRVTDRMGVRLERCALAGFDVVVEVHRDVTGPLPVPGIVAARARAGWR</sequence>
<accession>A0AAC9L719</accession>
<dbReference type="InterPro" id="IPR028087">
    <property type="entry name" value="Tad_N"/>
</dbReference>
<dbReference type="NCBIfam" id="TIGR03816">
    <property type="entry name" value="tadE_like_DECH"/>
    <property type="match status" value="1"/>
</dbReference>
<dbReference type="AlphaFoldDB" id="A0AAC9L719"/>
<dbReference type="InterPro" id="IPR021202">
    <property type="entry name" value="Rv3654c-like"/>
</dbReference>
<evidence type="ECO:0000256" key="1">
    <source>
        <dbReference type="SAM" id="Phobius"/>
    </source>
</evidence>
<dbReference type="Proteomes" id="UP000185511">
    <property type="component" value="Chromosome"/>
</dbReference>
<keyword evidence="4" id="KW-1185">Reference proteome</keyword>
<feature type="transmembrane region" description="Helical" evidence="1">
    <location>
        <begin position="20"/>
        <end position="44"/>
    </location>
</feature>
<keyword evidence="1" id="KW-0472">Membrane</keyword>
<keyword evidence="3" id="KW-0067">ATP-binding</keyword>
<gene>
    <name evidence="3" type="ORF">UA74_01420</name>
</gene>
<keyword evidence="3" id="KW-0547">Nucleotide-binding</keyword>
<dbReference type="KEGG" id="acad:UA74_01420"/>
<reference evidence="4" key="1">
    <citation type="submission" date="2016-06" db="EMBL/GenBank/DDBJ databases">
        <title>Complete genome sequence of Actinoalloteichus fjordicus DSM 46855 (=ADI127-17), type strain of the new species Actinoalloteichus fjordicus.</title>
        <authorList>
            <person name="Ruckert C."/>
            <person name="Nouioui I."/>
            <person name="Willmese J."/>
            <person name="van Wezel G."/>
            <person name="Klenk H.-P."/>
            <person name="Kalinowski J."/>
            <person name="Zotchev S.B."/>
        </authorList>
    </citation>
    <scope>NUCLEOTIDE SEQUENCE [LARGE SCALE GENOMIC DNA]</scope>
    <source>
        <strain evidence="4">ADI127-7</strain>
    </source>
</reference>
<evidence type="ECO:0000313" key="4">
    <source>
        <dbReference type="Proteomes" id="UP000185511"/>
    </source>
</evidence>
<proteinExistence type="predicted"/>
<dbReference type="EMBL" id="CP016076">
    <property type="protein sequence ID" value="APU12373.1"/>
    <property type="molecule type" value="Genomic_DNA"/>
</dbReference>
<dbReference type="RefSeq" id="WP_075738181.1">
    <property type="nucleotide sequence ID" value="NZ_CP016076.1"/>
</dbReference>
<evidence type="ECO:0000313" key="3">
    <source>
        <dbReference type="EMBL" id="APU12373.1"/>
    </source>
</evidence>
<feature type="domain" description="Putative Flp pilus-assembly TadG-like N-terminal" evidence="2">
    <location>
        <begin position="15"/>
        <end position="61"/>
    </location>
</feature>
<name>A0AAC9L719_9PSEU</name>
<dbReference type="Pfam" id="PF13400">
    <property type="entry name" value="Tad"/>
    <property type="match status" value="1"/>
</dbReference>
<organism evidence="3 4">
    <name type="scientific">Actinoalloteichus fjordicus</name>
    <dbReference type="NCBI Taxonomy" id="1612552"/>
    <lineage>
        <taxon>Bacteria</taxon>
        <taxon>Bacillati</taxon>
        <taxon>Actinomycetota</taxon>
        <taxon>Actinomycetes</taxon>
        <taxon>Pseudonocardiales</taxon>
        <taxon>Pseudonocardiaceae</taxon>
        <taxon>Actinoalloteichus</taxon>
    </lineage>
</organism>
<keyword evidence="1" id="KW-1133">Transmembrane helix</keyword>
<evidence type="ECO:0000259" key="2">
    <source>
        <dbReference type="Pfam" id="PF13400"/>
    </source>
</evidence>